<dbReference type="AlphaFoldDB" id="A0A318H0G3"/>
<evidence type="ECO:0000313" key="1">
    <source>
        <dbReference type="EMBL" id="PXW96289.1"/>
    </source>
</evidence>
<keyword evidence="2" id="KW-1185">Reference proteome</keyword>
<organism evidence="1 2">
    <name type="scientific">Mycolicibacterium moriokaense</name>
    <dbReference type="NCBI Taxonomy" id="39691"/>
    <lineage>
        <taxon>Bacteria</taxon>
        <taxon>Bacillati</taxon>
        <taxon>Actinomycetota</taxon>
        <taxon>Actinomycetes</taxon>
        <taxon>Mycobacteriales</taxon>
        <taxon>Mycobacteriaceae</taxon>
        <taxon>Mycolicibacterium</taxon>
    </lineage>
</organism>
<evidence type="ECO:0000313" key="2">
    <source>
        <dbReference type="Proteomes" id="UP000247781"/>
    </source>
</evidence>
<proteinExistence type="predicted"/>
<protein>
    <submittedName>
        <fullName evidence="1">Uncharacterized protein</fullName>
    </submittedName>
</protein>
<comment type="caution">
    <text evidence="1">The sequence shown here is derived from an EMBL/GenBank/DDBJ whole genome shotgun (WGS) entry which is preliminary data.</text>
</comment>
<sequence length="93" mass="9977">MCGRRIANRAVEHYTVFDAEPTVAVTHSVMPGDPAGLHRAFEWTGFGPRCTEFLAATGGVMSMFGSAIASRAARLRMPRPTIYRLPLPTAAAG</sequence>
<name>A0A318H0G3_9MYCO</name>
<reference evidence="1 2" key="2">
    <citation type="submission" date="2018-06" db="EMBL/GenBank/DDBJ databases">
        <title>Sequencing of bacterial isolates from soil warming experiment in Harvard Forest, Massachusetts, USA.</title>
        <authorList>
            <person name="Deangelis K.PhD."/>
        </authorList>
    </citation>
    <scope>NUCLEOTIDE SEQUENCE [LARGE SCALE GENOMIC DNA]</scope>
    <source>
        <strain evidence="1 2">GAS496</strain>
    </source>
</reference>
<accession>A0A318H0G3</accession>
<dbReference type="EMBL" id="QJJU01000053">
    <property type="protein sequence ID" value="PXW96289.1"/>
    <property type="molecule type" value="Genomic_DNA"/>
</dbReference>
<dbReference type="Proteomes" id="UP000247781">
    <property type="component" value="Unassembled WGS sequence"/>
</dbReference>
<gene>
    <name evidence="1" type="ORF">C8E89_15310</name>
</gene>
<reference evidence="2" key="1">
    <citation type="submission" date="2018-05" db="EMBL/GenBank/DDBJ databases">
        <authorList>
            <person name="Deangelis K."/>
            <person name="Huntemann M."/>
            <person name="Clum A."/>
            <person name="Pillay M."/>
            <person name="Palaniappan K."/>
            <person name="Varghese N."/>
            <person name="Mikhailova N."/>
            <person name="Stamatis D."/>
            <person name="Reddy T."/>
            <person name="Daum C."/>
            <person name="Shapiro N."/>
            <person name="Ivanova N."/>
            <person name="Kyrpides N."/>
            <person name="Woyke T."/>
        </authorList>
    </citation>
    <scope>NUCLEOTIDE SEQUENCE [LARGE SCALE GENOMIC DNA]</scope>
    <source>
        <strain evidence="2">GAS496</strain>
    </source>
</reference>